<name>A0A101HUB8_9FIRM</name>
<sequence length="196" mass="21279">MSERESYVTRKTKETEINVTLDLDGEGIYWIHTGMPFFDHMVQLLAKHSDINLELTARGDLAVDGHHTVEDAGICLGQAIKKSLGDKTGINRFGHAVVPMDDALALAAVDLGGRGFLAFDAPMPSSRVGDFDTELVEEFLRAVAINGELNLHVRLLAGKNTHHIIEAVFKALACSLKEAFAKGEREGIPSTKGTLV</sequence>
<evidence type="ECO:0000313" key="9">
    <source>
        <dbReference type="Proteomes" id="UP000054705"/>
    </source>
</evidence>
<comment type="catalytic activity">
    <reaction evidence="6 7">
        <text>D-erythro-1-(imidazol-4-yl)glycerol 3-phosphate = 3-(imidazol-4-yl)-2-oxopropyl phosphate + H2O</text>
        <dbReference type="Rhea" id="RHEA:11040"/>
        <dbReference type="ChEBI" id="CHEBI:15377"/>
        <dbReference type="ChEBI" id="CHEBI:57766"/>
        <dbReference type="ChEBI" id="CHEBI:58278"/>
        <dbReference type="EC" id="4.2.1.19"/>
    </reaction>
</comment>
<dbReference type="NCBIfam" id="NF002114">
    <property type="entry name" value="PRK00951.2-4"/>
    <property type="match status" value="1"/>
</dbReference>
<dbReference type="GO" id="GO:0004424">
    <property type="term" value="F:imidazoleglycerol-phosphate dehydratase activity"/>
    <property type="evidence" value="ECO:0007669"/>
    <property type="project" value="UniProtKB-UniRule"/>
</dbReference>
<evidence type="ECO:0000256" key="1">
    <source>
        <dbReference type="ARBA" id="ARBA00005047"/>
    </source>
</evidence>
<keyword evidence="5 6" id="KW-0456">Lyase</keyword>
<dbReference type="InterPro" id="IPR000807">
    <property type="entry name" value="ImidazoleglycerolP_deHydtase"/>
</dbReference>
<keyword evidence="4 6" id="KW-0368">Histidine biosynthesis</keyword>
<dbReference type="PANTHER" id="PTHR23133:SF2">
    <property type="entry name" value="IMIDAZOLEGLYCEROL-PHOSPHATE DEHYDRATASE"/>
    <property type="match status" value="1"/>
</dbReference>
<comment type="similarity">
    <text evidence="6 7">Belongs to the imidazoleglycerol-phosphate dehydratase family.</text>
</comment>
<evidence type="ECO:0000256" key="3">
    <source>
        <dbReference type="ARBA" id="ARBA00022605"/>
    </source>
</evidence>
<accession>A0A101HUB8</accession>
<dbReference type="Gene3D" id="3.30.230.40">
    <property type="entry name" value="Imidazole glycerol phosphate dehydratase, domain 1"/>
    <property type="match status" value="2"/>
</dbReference>
<dbReference type="Proteomes" id="UP000054705">
    <property type="component" value="Unassembled WGS sequence"/>
</dbReference>
<dbReference type="Pfam" id="PF00475">
    <property type="entry name" value="IGPD"/>
    <property type="match status" value="1"/>
</dbReference>
<dbReference type="FunFam" id="3.30.230.40:FF:000001">
    <property type="entry name" value="Imidazoleglycerol-phosphate dehydratase HisB"/>
    <property type="match status" value="1"/>
</dbReference>
<dbReference type="InterPro" id="IPR020565">
    <property type="entry name" value="ImidazoleglycerP_deHydtase_CS"/>
</dbReference>
<evidence type="ECO:0000256" key="5">
    <source>
        <dbReference type="ARBA" id="ARBA00023239"/>
    </source>
</evidence>
<reference evidence="9" key="1">
    <citation type="journal article" date="2015" name="MBio">
        <title>Genome-Resolved Metagenomic Analysis Reveals Roles for Candidate Phyla and Other Microbial Community Members in Biogeochemical Transformations in Oil Reservoirs.</title>
        <authorList>
            <person name="Hu P."/>
            <person name="Tom L."/>
            <person name="Singh A."/>
            <person name="Thomas B.C."/>
            <person name="Baker B.J."/>
            <person name="Piceno Y.M."/>
            <person name="Andersen G.L."/>
            <person name="Banfield J.F."/>
        </authorList>
    </citation>
    <scope>NUCLEOTIDE SEQUENCE [LARGE SCALE GENOMIC DNA]</scope>
</reference>
<comment type="subcellular location">
    <subcellularLocation>
        <location evidence="6 7">Cytoplasm</location>
    </subcellularLocation>
</comment>
<dbReference type="CDD" id="cd07914">
    <property type="entry name" value="IGPD"/>
    <property type="match status" value="1"/>
</dbReference>
<dbReference type="PATRIC" id="fig|110500.4.peg.547"/>
<organism evidence="8 9">
    <name type="scientific">Pelotomaculum thermopropionicum</name>
    <dbReference type="NCBI Taxonomy" id="110500"/>
    <lineage>
        <taxon>Bacteria</taxon>
        <taxon>Bacillati</taxon>
        <taxon>Bacillota</taxon>
        <taxon>Clostridia</taxon>
        <taxon>Eubacteriales</taxon>
        <taxon>Desulfotomaculaceae</taxon>
        <taxon>Pelotomaculum</taxon>
    </lineage>
</organism>
<protein>
    <recommendedName>
        <fullName evidence="2 6">Imidazoleglycerol-phosphate dehydratase</fullName>
        <shortName evidence="6">IGPD</shortName>
        <ecNumber evidence="6 7">4.2.1.19</ecNumber>
    </recommendedName>
</protein>
<dbReference type="EMBL" id="LGGS01000053">
    <property type="protein sequence ID" value="KUK83009.1"/>
    <property type="molecule type" value="Genomic_DNA"/>
</dbReference>
<evidence type="ECO:0000256" key="6">
    <source>
        <dbReference type="HAMAP-Rule" id="MF_00076"/>
    </source>
</evidence>
<dbReference type="UniPathway" id="UPA00031">
    <property type="reaction ID" value="UER00011"/>
</dbReference>
<dbReference type="HAMAP" id="MF_00076">
    <property type="entry name" value="HisB"/>
    <property type="match status" value="1"/>
</dbReference>
<evidence type="ECO:0000256" key="7">
    <source>
        <dbReference type="RuleBase" id="RU000599"/>
    </source>
</evidence>
<dbReference type="InterPro" id="IPR020568">
    <property type="entry name" value="Ribosomal_Su5_D2-typ_SF"/>
</dbReference>
<dbReference type="InterPro" id="IPR038494">
    <property type="entry name" value="IGPD_sf"/>
</dbReference>
<dbReference type="PROSITE" id="PS00954">
    <property type="entry name" value="IGP_DEHYDRATASE_1"/>
    <property type="match status" value="1"/>
</dbReference>
<proteinExistence type="inferred from homology"/>
<dbReference type="PROSITE" id="PS00955">
    <property type="entry name" value="IGP_DEHYDRATASE_2"/>
    <property type="match status" value="1"/>
</dbReference>
<comment type="pathway">
    <text evidence="1 6 7">Amino-acid biosynthesis; L-histidine biosynthesis; L-histidine from 5-phospho-alpha-D-ribose 1-diphosphate: step 6/9.</text>
</comment>
<evidence type="ECO:0000256" key="4">
    <source>
        <dbReference type="ARBA" id="ARBA00023102"/>
    </source>
</evidence>
<evidence type="ECO:0000313" key="8">
    <source>
        <dbReference type="EMBL" id="KUK83009.1"/>
    </source>
</evidence>
<keyword evidence="6" id="KW-0963">Cytoplasm</keyword>
<dbReference type="GO" id="GO:0005737">
    <property type="term" value="C:cytoplasm"/>
    <property type="evidence" value="ECO:0007669"/>
    <property type="project" value="UniProtKB-SubCell"/>
</dbReference>
<evidence type="ECO:0000256" key="2">
    <source>
        <dbReference type="ARBA" id="ARBA00016664"/>
    </source>
</evidence>
<dbReference type="GO" id="GO:0000105">
    <property type="term" value="P:L-histidine biosynthetic process"/>
    <property type="evidence" value="ECO:0007669"/>
    <property type="project" value="UniProtKB-UniRule"/>
</dbReference>
<gene>
    <name evidence="6" type="primary">hisB</name>
    <name evidence="8" type="ORF">XD97_0290</name>
</gene>
<dbReference type="FunFam" id="3.30.230.40:FF:000003">
    <property type="entry name" value="Imidazoleglycerol-phosphate dehydratase HisB"/>
    <property type="match status" value="1"/>
</dbReference>
<dbReference type="PANTHER" id="PTHR23133">
    <property type="entry name" value="IMIDAZOLEGLYCEROL-PHOSPHATE DEHYDRATASE HIS7"/>
    <property type="match status" value="1"/>
</dbReference>
<dbReference type="AlphaFoldDB" id="A0A101HUB8"/>
<keyword evidence="3 6" id="KW-0028">Amino-acid biosynthesis</keyword>
<dbReference type="NCBIfam" id="NF002111">
    <property type="entry name" value="PRK00951.2-1"/>
    <property type="match status" value="1"/>
</dbReference>
<dbReference type="EC" id="4.2.1.19" evidence="6 7"/>
<dbReference type="SUPFAM" id="SSF54211">
    <property type="entry name" value="Ribosomal protein S5 domain 2-like"/>
    <property type="match status" value="2"/>
</dbReference>
<comment type="caution">
    <text evidence="8">The sequence shown here is derived from an EMBL/GenBank/DDBJ whole genome shotgun (WGS) entry which is preliminary data.</text>
</comment>